<feature type="domain" description="Alginate export" evidence="1">
    <location>
        <begin position="32"/>
        <end position="292"/>
    </location>
</feature>
<sequence length="460" mass="50255">MSKKTLVVLVSMVFLTTFVFAGGPTLTYHGLWYTYSFFWNNADFDTGTSDGDQHYYMHGDISVNADFGAGVGTHVTIGDWGTYGKHAITCEGPEGCGAPAGFAANGVHLMEAYLNVADLFDTPFSLTVGKQHICYGDQVFDGGEDGFMGAKLSYGSEMFDFDVFGYRLVEGGGTGFIGSGTPEVPDDWDLYGIWATAKLLEGNVNLSPYGFYRTRNTEAIAYKTQYGTIKDNPMWLGLRSEGSPATGLNFAAEFTMMMGSQEFVEEEKNGDENKVDYKGMHYMARAGYTPPGMPVTIGGAYVSFSGDTLEGDYSYGDENTVYESPTWGPYTFGFYKDWPGFGPAHLLRTCCGFSLLAPWEPMVANLNVINANIGFTNGPVALRADYFMYARNKTLDADDPATPVIDNEAAMGNEIALMAKYTYQETITFGATAGYWIPGKYFGEDLTAMLGGYIWTAMGF</sequence>
<dbReference type="InterPro" id="IPR025388">
    <property type="entry name" value="Alginate_export_dom"/>
</dbReference>
<comment type="caution">
    <text evidence="2">The sequence shown here is derived from an EMBL/GenBank/DDBJ whole genome shotgun (WGS) entry which is preliminary data.</text>
</comment>
<dbReference type="EMBL" id="NOZQ01000061">
    <property type="protein sequence ID" value="OYD16541.1"/>
    <property type="molecule type" value="Genomic_DNA"/>
</dbReference>
<gene>
    <name evidence="2" type="ORF">CH333_03120</name>
</gene>
<name>A0A235BWB6_UNCW3</name>
<evidence type="ECO:0000313" key="3">
    <source>
        <dbReference type="Proteomes" id="UP000215215"/>
    </source>
</evidence>
<evidence type="ECO:0000313" key="2">
    <source>
        <dbReference type="EMBL" id="OYD16541.1"/>
    </source>
</evidence>
<dbReference type="Pfam" id="PF13372">
    <property type="entry name" value="Alginate_exp"/>
    <property type="match status" value="1"/>
</dbReference>
<proteinExistence type="predicted"/>
<dbReference type="AlphaFoldDB" id="A0A235BWB6"/>
<evidence type="ECO:0000259" key="1">
    <source>
        <dbReference type="Pfam" id="PF13372"/>
    </source>
</evidence>
<organism evidence="2 3">
    <name type="scientific">candidate division WOR-3 bacterium JGI_Cruoil_03_44_89</name>
    <dbReference type="NCBI Taxonomy" id="1973748"/>
    <lineage>
        <taxon>Bacteria</taxon>
        <taxon>Bacteria division WOR-3</taxon>
    </lineage>
</organism>
<reference evidence="2 3" key="1">
    <citation type="submission" date="2017-07" db="EMBL/GenBank/DDBJ databases">
        <title>Recovery of genomes from metagenomes via a dereplication, aggregation, and scoring strategy.</title>
        <authorList>
            <person name="Sieber C.M."/>
            <person name="Probst A.J."/>
            <person name="Sharrar A."/>
            <person name="Thomas B.C."/>
            <person name="Hess M."/>
            <person name="Tringe S.G."/>
            <person name="Banfield J.F."/>
        </authorList>
    </citation>
    <scope>NUCLEOTIDE SEQUENCE [LARGE SCALE GENOMIC DNA]</scope>
    <source>
        <strain evidence="2">JGI_Cruoil_03_44_89</strain>
    </source>
</reference>
<dbReference type="Proteomes" id="UP000215215">
    <property type="component" value="Unassembled WGS sequence"/>
</dbReference>
<protein>
    <recommendedName>
        <fullName evidence="1">Alginate export domain-containing protein</fullName>
    </recommendedName>
</protein>
<accession>A0A235BWB6</accession>